<dbReference type="Pfam" id="PF07931">
    <property type="entry name" value="CPT"/>
    <property type="match status" value="1"/>
</dbReference>
<keyword evidence="4" id="KW-1185">Reference proteome</keyword>
<feature type="active site" evidence="1">
    <location>
        <position position="39"/>
    </location>
</feature>
<dbReference type="Proteomes" id="UP000315439">
    <property type="component" value="Unassembled WGS sequence"/>
</dbReference>
<dbReference type="PIRSF" id="PIRSF007531">
    <property type="entry name" value="CPT"/>
    <property type="match status" value="1"/>
</dbReference>
<dbReference type="RefSeq" id="WP_142935043.1">
    <property type="nucleotide sequence ID" value="NZ_ML660172.1"/>
</dbReference>
<evidence type="ECO:0000256" key="1">
    <source>
        <dbReference type="PIRSR" id="PIRSR007531-1"/>
    </source>
</evidence>
<accession>A0A545TWF3</accession>
<dbReference type="Gene3D" id="3.40.50.300">
    <property type="entry name" value="P-loop containing nucleotide triphosphate hydrolases"/>
    <property type="match status" value="1"/>
</dbReference>
<evidence type="ECO:0000313" key="3">
    <source>
        <dbReference type="EMBL" id="TQV81501.1"/>
    </source>
</evidence>
<dbReference type="SUPFAM" id="SSF52540">
    <property type="entry name" value="P-loop containing nucleoside triphosphate hydrolases"/>
    <property type="match status" value="1"/>
</dbReference>
<feature type="binding site" evidence="2">
    <location>
        <begin position="12"/>
        <end position="19"/>
    </location>
    <ligand>
        <name>ATP</name>
        <dbReference type="ChEBI" id="CHEBI:30616"/>
    </ligand>
</feature>
<reference evidence="3 4" key="1">
    <citation type="submission" date="2019-07" db="EMBL/GenBank/DDBJ databases">
        <title>Draft genome for Aliikangiella sp. M105.</title>
        <authorList>
            <person name="Wang G."/>
        </authorList>
    </citation>
    <scope>NUCLEOTIDE SEQUENCE [LARGE SCALE GENOMIC DNA]</scope>
    <source>
        <strain evidence="3 4">M105</strain>
    </source>
</reference>
<dbReference type="GO" id="GO:0016740">
    <property type="term" value="F:transferase activity"/>
    <property type="evidence" value="ECO:0007669"/>
    <property type="project" value="InterPro"/>
</dbReference>
<sequence length="165" mass="17962">MNKTGKIIVLNGTSSSGKTTVAREIQSNSSEIYLLCSLDAFWDMTPHGIPAGSVNFPNMKLALARSVKALAETGHNVIVDIIFCGLKTYNEFKQELKGFNVSLIKIYCPLEELIKRELARGDRKPGLAESQLDSVHSGVIYDLSINTSAGNSSECAQNIINSLRV</sequence>
<name>A0A545TWF3_9GAMM</name>
<dbReference type="GO" id="GO:0005524">
    <property type="term" value="F:ATP binding"/>
    <property type="evidence" value="ECO:0007669"/>
    <property type="project" value="InterPro"/>
</dbReference>
<dbReference type="InterPro" id="IPR012853">
    <property type="entry name" value="CPT"/>
</dbReference>
<dbReference type="AlphaFoldDB" id="A0A545TWF3"/>
<organism evidence="3 4">
    <name type="scientific">Aliikangiella coralliicola</name>
    <dbReference type="NCBI Taxonomy" id="2592383"/>
    <lineage>
        <taxon>Bacteria</taxon>
        <taxon>Pseudomonadati</taxon>
        <taxon>Pseudomonadota</taxon>
        <taxon>Gammaproteobacteria</taxon>
        <taxon>Oceanospirillales</taxon>
        <taxon>Pleioneaceae</taxon>
        <taxon>Aliikangiella</taxon>
    </lineage>
</organism>
<dbReference type="InterPro" id="IPR027417">
    <property type="entry name" value="P-loop_NTPase"/>
</dbReference>
<dbReference type="EMBL" id="VIKS01000016">
    <property type="protein sequence ID" value="TQV81501.1"/>
    <property type="molecule type" value="Genomic_DNA"/>
</dbReference>
<comment type="caution">
    <text evidence="3">The sequence shown here is derived from an EMBL/GenBank/DDBJ whole genome shotgun (WGS) entry which is preliminary data.</text>
</comment>
<protein>
    <submittedName>
        <fullName evidence="3">AAA family ATPase</fullName>
    </submittedName>
</protein>
<evidence type="ECO:0000313" key="4">
    <source>
        <dbReference type="Proteomes" id="UP000315439"/>
    </source>
</evidence>
<proteinExistence type="predicted"/>
<dbReference type="OrthoDB" id="1493892at2"/>
<evidence type="ECO:0000256" key="2">
    <source>
        <dbReference type="PIRSR" id="PIRSR007531-2"/>
    </source>
</evidence>
<gene>
    <name evidence="3" type="ORF">FLL46_25455</name>
</gene>